<dbReference type="Gene3D" id="3.50.30.30">
    <property type="match status" value="1"/>
</dbReference>
<evidence type="ECO:0000313" key="13">
    <source>
        <dbReference type="Proteomes" id="UP000473525"/>
    </source>
</evidence>
<evidence type="ECO:0000256" key="7">
    <source>
        <dbReference type="SAM" id="MobiDB-lite"/>
    </source>
</evidence>
<evidence type="ECO:0000256" key="1">
    <source>
        <dbReference type="ARBA" id="ARBA00011073"/>
    </source>
</evidence>
<gene>
    <name evidence="12" type="ORF">GON03_11310</name>
</gene>
<feature type="active site" description="Charge relay system" evidence="5 6">
    <location>
        <position position="268"/>
    </location>
</feature>
<dbReference type="PROSITE" id="PS00138">
    <property type="entry name" value="SUBTILASE_SER"/>
    <property type="match status" value="1"/>
</dbReference>
<dbReference type="InterPro" id="IPR010259">
    <property type="entry name" value="S8pro/Inhibitor_I9"/>
</dbReference>
<dbReference type="Proteomes" id="UP000473525">
    <property type="component" value="Unassembled WGS sequence"/>
</dbReference>
<dbReference type="CDD" id="cd04852">
    <property type="entry name" value="Peptidases_S8_3"/>
    <property type="match status" value="1"/>
</dbReference>
<evidence type="ECO:0000259" key="9">
    <source>
        <dbReference type="Pfam" id="PF00082"/>
    </source>
</evidence>
<dbReference type="Gene3D" id="3.30.70.80">
    <property type="entry name" value="Peptidase S8 propeptide/proteinase inhibitor I9"/>
    <property type="match status" value="1"/>
</dbReference>
<dbReference type="InterPro" id="IPR015500">
    <property type="entry name" value="Peptidase_S8_subtilisin-rel"/>
</dbReference>
<keyword evidence="4 6" id="KW-0720">Serine protease</keyword>
<evidence type="ECO:0000256" key="3">
    <source>
        <dbReference type="ARBA" id="ARBA00022801"/>
    </source>
</evidence>
<keyword evidence="2 6" id="KW-0645">Protease</keyword>
<proteinExistence type="inferred from homology"/>
<dbReference type="Gene3D" id="3.40.50.200">
    <property type="entry name" value="Peptidase S8/S53 domain"/>
    <property type="match status" value="1"/>
</dbReference>
<evidence type="ECO:0000259" key="10">
    <source>
        <dbReference type="Pfam" id="PF02225"/>
    </source>
</evidence>
<feature type="region of interest" description="Disordered" evidence="7">
    <location>
        <begin position="261"/>
        <end position="281"/>
    </location>
</feature>
<evidence type="ECO:0000259" key="11">
    <source>
        <dbReference type="Pfam" id="PF05922"/>
    </source>
</evidence>
<keyword evidence="3 6" id="KW-0378">Hydrolase</keyword>
<comment type="similarity">
    <text evidence="1 6">Belongs to the peptidase S8 family.</text>
</comment>
<dbReference type="Pfam" id="PF05922">
    <property type="entry name" value="Inhibitor_I9"/>
    <property type="match status" value="1"/>
</dbReference>
<feature type="signal peptide" evidence="8">
    <location>
        <begin position="1"/>
        <end position="28"/>
    </location>
</feature>
<dbReference type="Pfam" id="PF02225">
    <property type="entry name" value="PA"/>
    <property type="match status" value="1"/>
</dbReference>
<dbReference type="InterPro" id="IPR034197">
    <property type="entry name" value="Peptidases_S8_3"/>
</dbReference>
<dbReference type="InterPro" id="IPR045051">
    <property type="entry name" value="SBT"/>
</dbReference>
<keyword evidence="13" id="KW-1185">Reference proteome</keyword>
<dbReference type="InterPro" id="IPR000209">
    <property type="entry name" value="Peptidase_S8/S53_dom"/>
</dbReference>
<evidence type="ECO:0000256" key="5">
    <source>
        <dbReference type="PIRSR" id="PIRSR615500-1"/>
    </source>
</evidence>
<evidence type="ECO:0000256" key="8">
    <source>
        <dbReference type="SAM" id="SignalP"/>
    </source>
</evidence>
<reference evidence="12 13" key="1">
    <citation type="submission" date="2019-12" db="EMBL/GenBank/DDBJ databases">
        <authorList>
            <person name="Huq M.A."/>
        </authorList>
    </citation>
    <scope>NUCLEOTIDE SEQUENCE [LARGE SCALE GENOMIC DNA]</scope>
    <source>
        <strain evidence="12 13">MAH-18</strain>
    </source>
</reference>
<dbReference type="CDD" id="cd02120">
    <property type="entry name" value="PA_subtilisin_like"/>
    <property type="match status" value="1"/>
</dbReference>
<dbReference type="Gene3D" id="2.60.120.380">
    <property type="match status" value="1"/>
</dbReference>
<dbReference type="InterPro" id="IPR037045">
    <property type="entry name" value="S8pro/Inhibitor_I9_sf"/>
</dbReference>
<dbReference type="GO" id="GO:0004252">
    <property type="term" value="F:serine-type endopeptidase activity"/>
    <property type="evidence" value="ECO:0007669"/>
    <property type="project" value="UniProtKB-UniRule"/>
</dbReference>
<organism evidence="12 13">
    <name type="scientific">Nocardioides agri</name>
    <dbReference type="NCBI Taxonomy" id="2682843"/>
    <lineage>
        <taxon>Bacteria</taxon>
        <taxon>Bacillati</taxon>
        <taxon>Actinomycetota</taxon>
        <taxon>Actinomycetes</taxon>
        <taxon>Propionibacteriales</taxon>
        <taxon>Nocardioidaceae</taxon>
        <taxon>Nocardioides</taxon>
    </lineage>
</organism>
<feature type="chain" id="PRO_5026907247" evidence="8">
    <location>
        <begin position="29"/>
        <end position="985"/>
    </location>
</feature>
<feature type="active site" description="Charge relay system" evidence="5 6">
    <location>
        <position position="174"/>
    </location>
</feature>
<evidence type="ECO:0000256" key="4">
    <source>
        <dbReference type="ARBA" id="ARBA00022825"/>
    </source>
</evidence>
<dbReference type="AlphaFoldDB" id="A0A6L6XQX6"/>
<evidence type="ECO:0000256" key="2">
    <source>
        <dbReference type="ARBA" id="ARBA00022670"/>
    </source>
</evidence>
<name>A0A6L6XQX6_9ACTN</name>
<evidence type="ECO:0000256" key="6">
    <source>
        <dbReference type="PROSITE-ProRule" id="PRU01240"/>
    </source>
</evidence>
<comment type="caution">
    <text evidence="12">The sequence shown here is derived from an EMBL/GenBank/DDBJ whole genome shotgun (WGS) entry which is preliminary data.</text>
</comment>
<dbReference type="InterPro" id="IPR036852">
    <property type="entry name" value="Peptidase_S8/S53_dom_sf"/>
</dbReference>
<feature type="active site" description="Charge relay system" evidence="5 6">
    <location>
        <position position="594"/>
    </location>
</feature>
<dbReference type="RefSeq" id="WP_157342584.1">
    <property type="nucleotide sequence ID" value="NZ_WSEK01000004.1"/>
</dbReference>
<dbReference type="InterPro" id="IPR003137">
    <property type="entry name" value="PA_domain"/>
</dbReference>
<dbReference type="PANTHER" id="PTHR10795">
    <property type="entry name" value="PROPROTEIN CONVERTASE SUBTILISIN/KEXIN"/>
    <property type="match status" value="1"/>
</dbReference>
<evidence type="ECO:0000313" key="12">
    <source>
        <dbReference type="EMBL" id="MVQ49771.1"/>
    </source>
</evidence>
<dbReference type="EMBL" id="WSEK01000004">
    <property type="protein sequence ID" value="MVQ49771.1"/>
    <property type="molecule type" value="Genomic_DNA"/>
</dbReference>
<feature type="domain" description="Inhibitor I9" evidence="11">
    <location>
        <begin position="46"/>
        <end position="137"/>
    </location>
</feature>
<dbReference type="PRINTS" id="PR00723">
    <property type="entry name" value="SUBTILISIN"/>
</dbReference>
<protein>
    <submittedName>
        <fullName evidence="12">S8 family serine peptidase</fullName>
    </submittedName>
</protein>
<dbReference type="PROSITE" id="PS51892">
    <property type="entry name" value="SUBTILASE"/>
    <property type="match status" value="1"/>
</dbReference>
<dbReference type="InterPro" id="IPR023828">
    <property type="entry name" value="Peptidase_S8_Ser-AS"/>
</dbReference>
<feature type="domain" description="Peptidase S8/S53" evidence="9">
    <location>
        <begin position="165"/>
        <end position="647"/>
    </location>
</feature>
<dbReference type="SUPFAM" id="SSF52743">
    <property type="entry name" value="Subtilisin-like"/>
    <property type="match status" value="1"/>
</dbReference>
<accession>A0A6L6XQX6</accession>
<dbReference type="GO" id="GO:0006508">
    <property type="term" value="P:proteolysis"/>
    <property type="evidence" value="ECO:0007669"/>
    <property type="project" value="UniProtKB-KW"/>
</dbReference>
<sequence length="985" mass="101920">MASSIGARVLTVGLVAAMMAVVGSSAHAAPSGDDPSTSTTYSAGRYVVMLREPAAASSRTTRSDAGRFDARSTKVAAYSSHLRRVQSDVAGEYGARPVDSFTVAANGFVADLSAAQALDLATDRRVLLVEKSRTLHLDTWRSPEFLGLSGTSGTWKQHGSRASAGSGVVVGVLDSGIWPESKSFAGKPLTKKPKTTWDISRHGQATRMEKVDGSLFTGRCVVAERWTRADCNTKLIGARFYPDSFLESVPRSELADTEQISARDGDGHGSHTASTAAGNVVDDVTTERRDFGTVSGMAPGARVAVYKVCWEAADEDLSGCNNLDSVAAIEQAVIDGVDVINFSVGGGASPTLDAIELAFEGAAEAGIFVATSAGNSGPDPSTLDHPAPWVTTVAASTHVRFENTVLLGNGVKLLGASIATRPVPKTRVIDSAKAAAPGSEPGDADLCGPKSLDAGKVKGKIVVCLRGVYDRVAKSAEVKRAGGVAMILVNPSPNSLDADFHAVPTIHLPDTDGPKLFKYLAKASRPVASFLVGNQTRHVTPLPVVAGFSSRGPVLVANGDLLKPDITAPGVSVLAAVAPPANQGRKYDLYSGTSMASPHIAGLAAFLVGERPAWTPMQVKSAMMTTAVPTLDDKGKRSRDALAQGAGQVTPRSFFDPGLFVTSDATQWRGFITAQGIATGVPALAAKKVNLPSMADGAVTAKTTFRRTFRATRVGTWKISASVPGFRVTTTPKRVRADRQGDLIGVKFTFRRTDAKLGRYTQGAVTLDGPTTVRLPVALQPVSVDAPLSVTGTAPTGTVTVPLTAGFTGDLSVAAHGLAKSTTVAGSVAAAADAFHCVTVTPGTTLARFRADSTDDTADIDLVVLASKSCNPDDAVGVAGQSGTASGDEQVTLRDPDPGTYIAVVNGFSAGTAGSPIGYAFDFWDVDPSAVAGGLQVSPNPVPVRAGKQTSVSLSWSGLAPASKYLGFLSYQRSGDITVVEVTTP</sequence>
<feature type="domain" description="PA" evidence="10">
    <location>
        <begin position="445"/>
        <end position="515"/>
    </location>
</feature>
<keyword evidence="8" id="KW-0732">Signal</keyword>
<dbReference type="Pfam" id="PF00082">
    <property type="entry name" value="Peptidase_S8"/>
    <property type="match status" value="1"/>
</dbReference>